<keyword evidence="1" id="KW-0812">Transmembrane</keyword>
<organism evidence="2 4">
    <name type="scientific">Gibberella zeae (strain ATCC MYA-4620 / CBS 123657 / FGSC 9075 / NRRL 31084 / PH-1)</name>
    <name type="common">Wheat head blight fungus</name>
    <name type="synonym">Fusarium graminearum</name>
    <dbReference type="NCBI Taxonomy" id="229533"/>
    <lineage>
        <taxon>Eukaryota</taxon>
        <taxon>Fungi</taxon>
        <taxon>Dikarya</taxon>
        <taxon>Ascomycota</taxon>
        <taxon>Pezizomycotina</taxon>
        <taxon>Sordariomycetes</taxon>
        <taxon>Hypocreomycetidae</taxon>
        <taxon>Hypocreales</taxon>
        <taxon>Nectriaceae</taxon>
        <taxon>Fusarium</taxon>
    </lineage>
</organism>
<evidence type="ECO:0000313" key="2">
    <source>
        <dbReference type="EMBL" id="CEF82778.1"/>
    </source>
</evidence>
<dbReference type="EMBL" id="HG970335">
    <property type="protein sequence ID" value="CEF82778.1"/>
    <property type="molecule type" value="Genomic_DNA"/>
</dbReference>
<keyword evidence="1" id="KW-1133">Transmembrane helix</keyword>
<reference evidence="3" key="4">
    <citation type="submission" date="2017-01" db="UniProtKB">
        <authorList>
            <consortium name="EnsemblFungi"/>
        </authorList>
    </citation>
    <scope>IDENTIFICATION</scope>
    <source>
        <strain evidence="3">PH-1 / ATCC MYA-4620 / FGSC 9075 / NRRL 31084</strain>
    </source>
</reference>
<dbReference type="EnsemblFungi" id="CEF82778">
    <property type="protein sequence ID" value="CEF82778"/>
    <property type="gene ID" value="FGRRES_13062"/>
</dbReference>
<dbReference type="VEuPathDB" id="FungiDB:FGRAMPH1_01G24005"/>
<reference evidence="3 4" key="2">
    <citation type="journal article" date="2010" name="Nature">
        <title>Comparative genomics reveals mobile pathogenicity chromosomes in Fusarium.</title>
        <authorList>
            <person name="Ma L.J."/>
            <person name="van der Does H.C."/>
            <person name="Borkovich K.A."/>
            <person name="Coleman J.J."/>
            <person name="Daboussi M.J."/>
            <person name="Di Pietro A."/>
            <person name="Dufresne M."/>
            <person name="Freitag M."/>
            <person name="Grabherr M."/>
            <person name="Henrissat B."/>
            <person name="Houterman P.M."/>
            <person name="Kang S."/>
            <person name="Shim W.B."/>
            <person name="Woloshuk C."/>
            <person name="Xie X."/>
            <person name="Xu J.R."/>
            <person name="Antoniw J."/>
            <person name="Baker S.E."/>
            <person name="Bluhm B.H."/>
            <person name="Breakspear A."/>
            <person name="Brown D.W."/>
            <person name="Butchko R.A."/>
            <person name="Chapman S."/>
            <person name="Coulson R."/>
            <person name="Coutinho P.M."/>
            <person name="Danchin E.G."/>
            <person name="Diener A."/>
            <person name="Gale L.R."/>
            <person name="Gardiner D.M."/>
            <person name="Goff S."/>
            <person name="Hammond-Kosack K.E."/>
            <person name="Hilburn K."/>
            <person name="Hua-Van A."/>
            <person name="Jonkers W."/>
            <person name="Kazan K."/>
            <person name="Kodira C.D."/>
            <person name="Koehrsen M."/>
            <person name="Kumar L."/>
            <person name="Lee Y.H."/>
            <person name="Li L."/>
            <person name="Manners J.M."/>
            <person name="Miranda-Saavedra D."/>
            <person name="Mukherjee M."/>
            <person name="Park G."/>
            <person name="Park J."/>
            <person name="Park S.Y."/>
            <person name="Proctor R.H."/>
            <person name="Regev A."/>
            <person name="Ruiz-Roldan M.C."/>
            <person name="Sain D."/>
            <person name="Sakthikumar S."/>
            <person name="Sykes S."/>
            <person name="Schwartz D.C."/>
            <person name="Turgeon B.G."/>
            <person name="Wapinski I."/>
            <person name="Yoder O."/>
            <person name="Young S."/>
            <person name="Zeng Q."/>
            <person name="Zhou S."/>
            <person name="Galagan J."/>
            <person name="Cuomo C.A."/>
            <person name="Kistler H.C."/>
            <person name="Rep M."/>
        </authorList>
    </citation>
    <scope>GENOME REANNOTATION</scope>
    <source>
        <strain evidence="4">ATCC MYA-4620 / CBS 123657 / FGSC 9075 / NRRL 31084 / PH-1</strain>
        <strain evidence="3">PH-1 / ATCC MYA-4620 / FGSC 9075 / NRRL 31084</strain>
    </source>
</reference>
<protein>
    <submittedName>
        <fullName evidence="2">Chromosome 4, complete genome</fullName>
    </submittedName>
</protein>
<dbReference type="KEGG" id="fgr:FGSG_13062"/>
<evidence type="ECO:0000313" key="3">
    <source>
        <dbReference type="EnsemblFungi" id="CEF82778"/>
    </source>
</evidence>
<dbReference type="HOGENOM" id="CLU_2574088_0_0_1"/>
<accession>A0A098DPI7</accession>
<evidence type="ECO:0000256" key="1">
    <source>
        <dbReference type="SAM" id="Phobius"/>
    </source>
</evidence>
<dbReference type="RefSeq" id="XP_011326823.1">
    <property type="nucleotide sequence ID" value="XM_011328521.1"/>
</dbReference>
<gene>
    <name evidence="2" type="ORF">FGRAMPH1_01T24005</name>
</gene>
<dbReference type="Proteomes" id="UP000070720">
    <property type="component" value="Chromosome 4"/>
</dbReference>
<sequence length="81" mass="8454">MFNSTEFILHQSAVAAPCGPQRALTVAVVVVVGVVVGGGGVLLSPYQASNKLPSPSPYCMHNDGFCAMPRTVSNRDGGKRH</sequence>
<dbReference type="InParanoid" id="I1S884"/>
<reference evidence="3 4" key="1">
    <citation type="journal article" date="2007" name="Science">
        <title>The Fusarium graminearum genome reveals a link between localized polymorphism and pathogen specialization.</title>
        <authorList>
            <person name="Cuomo C.A."/>
            <person name="Gueldener U."/>
            <person name="Xu J.-R."/>
            <person name="Trail F."/>
            <person name="Turgeon B.G."/>
            <person name="Di Pietro A."/>
            <person name="Walton J.D."/>
            <person name="Ma L.-J."/>
            <person name="Baker S.E."/>
            <person name="Rep M."/>
            <person name="Adam G."/>
            <person name="Antoniw J."/>
            <person name="Baldwin T."/>
            <person name="Calvo S.E."/>
            <person name="Chang Y.-L."/>
            <person name="DeCaprio D."/>
            <person name="Gale L.R."/>
            <person name="Gnerre S."/>
            <person name="Goswami R.S."/>
            <person name="Hammond-Kosack K."/>
            <person name="Harris L.J."/>
            <person name="Hilburn K."/>
            <person name="Kennell J.C."/>
            <person name="Kroken S."/>
            <person name="Magnuson J.K."/>
            <person name="Mannhaupt G."/>
            <person name="Mauceli E.W."/>
            <person name="Mewes H.-W."/>
            <person name="Mitterbauer R."/>
            <person name="Muehlbauer G."/>
            <person name="Muensterkoetter M."/>
            <person name="Nelson D."/>
            <person name="O'Donnell K."/>
            <person name="Ouellet T."/>
            <person name="Qi W."/>
            <person name="Quesneville H."/>
            <person name="Roncero M.I.G."/>
            <person name="Seong K.-Y."/>
            <person name="Tetko I.V."/>
            <person name="Urban M."/>
            <person name="Waalwijk C."/>
            <person name="Ward T.J."/>
            <person name="Yao J."/>
            <person name="Birren B.W."/>
            <person name="Kistler H.C."/>
        </authorList>
    </citation>
    <scope>NUCLEOTIDE SEQUENCE [LARGE SCALE GENOMIC DNA]</scope>
    <source>
        <strain evidence="4">ATCC MYA-4620 / CBS 123657 / FGSC 9075 / NRRL 31084 / PH-1</strain>
        <strain evidence="3">PH-1 / ATCC MYA-4620 / FGSC 9075 / NRRL 31084</strain>
    </source>
</reference>
<evidence type="ECO:0000313" key="4">
    <source>
        <dbReference type="Proteomes" id="UP000070720"/>
    </source>
</evidence>
<name>I1S884_GIBZE</name>
<dbReference type="AlphaFoldDB" id="I1S884"/>
<keyword evidence="4" id="KW-1185">Reference proteome</keyword>
<keyword evidence="1" id="KW-0472">Membrane</keyword>
<feature type="transmembrane region" description="Helical" evidence="1">
    <location>
        <begin position="23"/>
        <end position="43"/>
    </location>
</feature>
<accession>I1S884</accession>
<reference evidence="2 4" key="3">
    <citation type="journal article" date="2015" name="BMC Genomics">
        <title>The completed genome sequence of the pathogenic ascomycete fungus Fusarium graminearum.</title>
        <authorList>
            <person name="King R."/>
            <person name="Urban M."/>
            <person name="Hammond-Kosack M.C."/>
            <person name="Hassani-Pak K."/>
            <person name="Hammond-Kosack K.E."/>
        </authorList>
    </citation>
    <scope>NUCLEOTIDE SEQUENCE [LARGE SCALE GENOMIC DNA]</scope>
    <source>
        <strain evidence="4">ATCC MYA-4620 / CBS 123657 / FGSC 9075 / NRRL 31084 / PH-1</strain>
        <strain evidence="2">PH-1</strain>
    </source>
</reference>
<proteinExistence type="predicted"/>